<dbReference type="Pfam" id="PF01547">
    <property type="entry name" value="SBP_bac_1"/>
    <property type="match status" value="1"/>
</dbReference>
<dbReference type="InterPro" id="IPR006059">
    <property type="entry name" value="SBP"/>
</dbReference>
<comment type="caution">
    <text evidence="1">The sequence shown here is derived from an EMBL/GenBank/DDBJ whole genome shotgun (WGS) entry which is preliminary data.</text>
</comment>
<name>A0A6V8P5G0_9ACTN</name>
<dbReference type="Gene3D" id="3.40.190.10">
    <property type="entry name" value="Periplasmic binding protein-like II"/>
    <property type="match status" value="2"/>
</dbReference>
<protein>
    <submittedName>
        <fullName evidence="1">Raffinose/stachyose/melibiose transport system substrate-binding protein</fullName>
    </submittedName>
</protein>
<reference evidence="1 2" key="1">
    <citation type="journal article" date="2020" name="Front. Microbiol.">
        <title>Single-cell genomics of novel Actinobacteria with the Wood-Ljungdahl pathway discovered in a serpentinizing system.</title>
        <authorList>
            <person name="Merino N."/>
            <person name="Kawai M."/>
            <person name="Boyd E.S."/>
            <person name="Colman D.R."/>
            <person name="McGlynn S.E."/>
            <person name="Nealson K.H."/>
            <person name="Kurokawa K."/>
            <person name="Hongoh Y."/>
        </authorList>
    </citation>
    <scope>NUCLEOTIDE SEQUENCE [LARGE SCALE GENOMIC DNA]</scope>
    <source>
        <strain evidence="1 2">S33</strain>
    </source>
</reference>
<organism evidence="1 2">
    <name type="scientific">Candidatus Hakubella thermalkaliphila</name>
    <dbReference type="NCBI Taxonomy" id="2754717"/>
    <lineage>
        <taxon>Bacteria</taxon>
        <taxon>Bacillati</taxon>
        <taxon>Actinomycetota</taxon>
        <taxon>Actinomycetota incertae sedis</taxon>
        <taxon>Candidatus Hakubellales</taxon>
        <taxon>Candidatus Hakubellaceae</taxon>
        <taxon>Candidatus Hakubella</taxon>
    </lineage>
</organism>
<dbReference type="AlphaFoldDB" id="A0A6V8P5G0"/>
<evidence type="ECO:0000313" key="2">
    <source>
        <dbReference type="Proteomes" id="UP000591948"/>
    </source>
</evidence>
<keyword evidence="2" id="KW-1185">Reference proteome</keyword>
<dbReference type="Proteomes" id="UP000591948">
    <property type="component" value="Unassembled WGS sequence"/>
</dbReference>
<accession>A0A6V8P5G0</accession>
<gene>
    <name evidence="1" type="ORF">HKBW3S33_00989</name>
</gene>
<dbReference type="SUPFAM" id="SSF53850">
    <property type="entry name" value="Periplasmic binding protein-like II"/>
    <property type="match status" value="1"/>
</dbReference>
<dbReference type="RefSeq" id="WP_176233373.1">
    <property type="nucleotide sequence ID" value="NZ_BLRY01000045.1"/>
</dbReference>
<sequence length="205" mass="23210">PNVEVKRVDMIDEDFKTGLTSSMAAGIPPDLWFSWGGGILKAQVDAGHVADLTDLLTEPWAKEVVPRSAVAQSTFYDKHYALPLTVWVGHFYVNRELFDKYGLEVPKEPWSWDEFKEAIETFKANGVIPITVGGKEKWELSFYYMYLVDRIGGSEIFRKTINRVAGYTFEDPTFVQAGVRAEELAQIPTDRGRTNNLRLGLLLMT</sequence>
<dbReference type="PANTHER" id="PTHR43649:SF14">
    <property type="entry name" value="BLR3389 PROTEIN"/>
    <property type="match status" value="1"/>
</dbReference>
<dbReference type="PANTHER" id="PTHR43649">
    <property type="entry name" value="ARABINOSE-BINDING PROTEIN-RELATED"/>
    <property type="match status" value="1"/>
</dbReference>
<dbReference type="EMBL" id="BLRY01000045">
    <property type="protein sequence ID" value="GFP27577.1"/>
    <property type="molecule type" value="Genomic_DNA"/>
</dbReference>
<evidence type="ECO:0000313" key="1">
    <source>
        <dbReference type="EMBL" id="GFP27577.1"/>
    </source>
</evidence>
<proteinExistence type="predicted"/>
<feature type="non-terminal residue" evidence="1">
    <location>
        <position position="1"/>
    </location>
</feature>
<dbReference type="InterPro" id="IPR050490">
    <property type="entry name" value="Bact_solute-bd_prot1"/>
</dbReference>